<feature type="compositionally biased region" description="Basic residues" evidence="3">
    <location>
        <begin position="488"/>
        <end position="499"/>
    </location>
</feature>
<dbReference type="InterPro" id="IPR050768">
    <property type="entry name" value="UPF0353/GerABKA_families"/>
</dbReference>
<protein>
    <submittedName>
        <fullName evidence="5">Spore germination protein</fullName>
    </submittedName>
</protein>
<dbReference type="PANTHER" id="PTHR22550:SF5">
    <property type="entry name" value="LEUCINE ZIPPER PROTEIN 4"/>
    <property type="match status" value="1"/>
</dbReference>
<evidence type="ECO:0000256" key="2">
    <source>
        <dbReference type="ARBA" id="ARBA00023136"/>
    </source>
</evidence>
<name>A0A917VZ76_9BACL</name>
<dbReference type="PANTHER" id="PTHR22550">
    <property type="entry name" value="SPORE GERMINATION PROTEIN"/>
    <property type="match status" value="1"/>
</dbReference>
<feature type="transmembrane region" description="Helical" evidence="4">
    <location>
        <begin position="415"/>
        <end position="436"/>
    </location>
</feature>
<dbReference type="GO" id="GO:0009847">
    <property type="term" value="P:spore germination"/>
    <property type="evidence" value="ECO:0007669"/>
    <property type="project" value="InterPro"/>
</dbReference>
<dbReference type="AlphaFoldDB" id="A0A917VZ76"/>
<evidence type="ECO:0000313" key="5">
    <source>
        <dbReference type="EMBL" id="GGL42575.1"/>
    </source>
</evidence>
<dbReference type="Proteomes" id="UP000654670">
    <property type="component" value="Unassembled WGS sequence"/>
</dbReference>
<keyword evidence="6" id="KW-1185">Reference proteome</keyword>
<gene>
    <name evidence="5" type="primary">gerIA</name>
    <name evidence="5" type="ORF">GCM10007968_03140</name>
</gene>
<dbReference type="EMBL" id="BMOK01000001">
    <property type="protein sequence ID" value="GGL42575.1"/>
    <property type="molecule type" value="Genomic_DNA"/>
</dbReference>
<reference evidence="5" key="1">
    <citation type="journal article" date="2014" name="Int. J. Syst. Evol. Microbiol.">
        <title>Complete genome sequence of Corynebacterium casei LMG S-19264T (=DSM 44701T), isolated from a smear-ripened cheese.</title>
        <authorList>
            <consortium name="US DOE Joint Genome Institute (JGI-PGF)"/>
            <person name="Walter F."/>
            <person name="Albersmeier A."/>
            <person name="Kalinowski J."/>
            <person name="Ruckert C."/>
        </authorList>
    </citation>
    <scope>NUCLEOTIDE SEQUENCE</scope>
    <source>
        <strain evidence="5">JCM 15325</strain>
    </source>
</reference>
<evidence type="ECO:0000256" key="3">
    <source>
        <dbReference type="SAM" id="MobiDB-lite"/>
    </source>
</evidence>
<evidence type="ECO:0000256" key="4">
    <source>
        <dbReference type="SAM" id="Phobius"/>
    </source>
</evidence>
<dbReference type="Pfam" id="PF03323">
    <property type="entry name" value="GerA"/>
    <property type="match status" value="1"/>
</dbReference>
<evidence type="ECO:0000256" key="1">
    <source>
        <dbReference type="ARBA" id="ARBA00005278"/>
    </source>
</evidence>
<feature type="transmembrane region" description="Helical" evidence="4">
    <location>
        <begin position="385"/>
        <end position="403"/>
    </location>
</feature>
<sequence>MFWNKRKNQEMKQDESAAPKTMTDLLLRLKDHPDFSHYRHSRGSFQCWISFFNSLVNVESVHRDVLPFLYDEHVHSLSDIQERIPVEKVEQTTDLKTVQSKLMEGSIIIQEREDSPKCLIVPTVLRESRQVEPPEVETSVFGPKESFVEALDTNISLMRKHIPIPQFTIEQMRIGKISNTRVCIAYIDGVASKENVNTVRQRLQDLELDHLTDTSALSQLVADNSHSPFPQFIDTERPDRTVNALYEGKVAVLVDGSPNALMLPTTIIEFFIAFDDYFISWYIATFTRLLRLFAVAFSVFSSPMYVAVLTYHYQLIPIDLLGSLITSRSVVPFSPMAEALVLELMIELLREAGARLPTKVGQTIGIVGGIVIGTASVQAGLTSNVLLILIGMSALAAFTTPSYRMGTTIRFIRFPFILAAQLWGMLGIALCFAYFVSHLLKQTSLGRPYIEPIYPLRLTDLRDSFIRLPNTSQPERPMLLRPEDAGRFNKKRAKQKVGKQKTDIDE</sequence>
<dbReference type="PIRSF" id="PIRSF005690">
    <property type="entry name" value="GerBA"/>
    <property type="match status" value="1"/>
</dbReference>
<dbReference type="InterPro" id="IPR004995">
    <property type="entry name" value="Spore_Ger"/>
</dbReference>
<feature type="region of interest" description="Disordered" evidence="3">
    <location>
        <begin position="469"/>
        <end position="506"/>
    </location>
</feature>
<accession>A0A917VZ76</accession>
<keyword evidence="4" id="KW-1133">Transmembrane helix</keyword>
<organism evidence="5 6">
    <name type="scientific">Sporolactobacillus putidus</name>
    <dbReference type="NCBI Taxonomy" id="492735"/>
    <lineage>
        <taxon>Bacteria</taxon>
        <taxon>Bacillati</taxon>
        <taxon>Bacillota</taxon>
        <taxon>Bacilli</taxon>
        <taxon>Bacillales</taxon>
        <taxon>Sporolactobacillaceae</taxon>
        <taxon>Sporolactobacillus</taxon>
    </lineage>
</organism>
<evidence type="ECO:0000313" key="6">
    <source>
        <dbReference type="Proteomes" id="UP000654670"/>
    </source>
</evidence>
<comment type="caution">
    <text evidence="5">The sequence shown here is derived from an EMBL/GenBank/DDBJ whole genome shotgun (WGS) entry which is preliminary data.</text>
</comment>
<dbReference type="GO" id="GO:0016020">
    <property type="term" value="C:membrane"/>
    <property type="evidence" value="ECO:0007669"/>
    <property type="project" value="InterPro"/>
</dbReference>
<keyword evidence="4" id="KW-0812">Transmembrane</keyword>
<proteinExistence type="inferred from homology"/>
<keyword evidence="2 4" id="KW-0472">Membrane</keyword>
<comment type="similarity">
    <text evidence="1">Belongs to the GerABKA family.</text>
</comment>
<reference evidence="5" key="2">
    <citation type="submission" date="2020-09" db="EMBL/GenBank/DDBJ databases">
        <authorList>
            <person name="Sun Q."/>
            <person name="Ohkuma M."/>
        </authorList>
    </citation>
    <scope>NUCLEOTIDE SEQUENCE</scope>
    <source>
        <strain evidence="5">JCM 15325</strain>
    </source>
</reference>
<feature type="transmembrane region" description="Helical" evidence="4">
    <location>
        <begin position="289"/>
        <end position="310"/>
    </location>
</feature>
<dbReference type="RefSeq" id="WP_188801194.1">
    <property type="nucleotide sequence ID" value="NZ_BMOK01000001.1"/>
</dbReference>